<gene>
    <name evidence="2" type="ORF">KSX_24610</name>
</gene>
<feature type="binding site" evidence="1">
    <location>
        <position position="56"/>
    </location>
    <ligand>
        <name>Mg(2+)</name>
        <dbReference type="ChEBI" id="CHEBI:18420"/>
        <label>1</label>
    </ligand>
</feature>
<dbReference type="InterPro" id="IPR050792">
    <property type="entry name" value="ADP-ribosylglycohydrolase"/>
</dbReference>
<dbReference type="Proteomes" id="UP000612362">
    <property type="component" value="Unassembled WGS sequence"/>
</dbReference>
<dbReference type="Gene3D" id="1.10.4080.10">
    <property type="entry name" value="ADP-ribosylation/Crystallin J1"/>
    <property type="match status" value="1"/>
</dbReference>
<comment type="caution">
    <text evidence="2">The sequence shown here is derived from an EMBL/GenBank/DDBJ whole genome shotgun (WGS) entry which is preliminary data.</text>
</comment>
<dbReference type="PANTHER" id="PTHR16222:SF12">
    <property type="entry name" value="ADP-RIBOSYLGLYCOHYDROLASE-RELATED"/>
    <property type="match status" value="1"/>
</dbReference>
<dbReference type="GO" id="GO:0046872">
    <property type="term" value="F:metal ion binding"/>
    <property type="evidence" value="ECO:0007669"/>
    <property type="project" value="UniProtKB-KW"/>
</dbReference>
<evidence type="ECO:0000313" key="2">
    <source>
        <dbReference type="EMBL" id="GHO44298.1"/>
    </source>
</evidence>
<organism evidence="2 3">
    <name type="scientific">Ktedonospora formicarum</name>
    <dbReference type="NCBI Taxonomy" id="2778364"/>
    <lineage>
        <taxon>Bacteria</taxon>
        <taxon>Bacillati</taxon>
        <taxon>Chloroflexota</taxon>
        <taxon>Ktedonobacteria</taxon>
        <taxon>Ktedonobacterales</taxon>
        <taxon>Ktedonobacteraceae</taxon>
        <taxon>Ktedonospora</taxon>
    </lineage>
</organism>
<keyword evidence="3" id="KW-1185">Reference proteome</keyword>
<evidence type="ECO:0000313" key="3">
    <source>
        <dbReference type="Proteomes" id="UP000612362"/>
    </source>
</evidence>
<evidence type="ECO:0008006" key="4">
    <source>
        <dbReference type="Google" id="ProtNLM"/>
    </source>
</evidence>
<dbReference type="InterPro" id="IPR036705">
    <property type="entry name" value="Ribosyl_crysJ1_sf"/>
</dbReference>
<feature type="binding site" evidence="1">
    <location>
        <position position="300"/>
    </location>
    <ligand>
        <name>Mg(2+)</name>
        <dbReference type="ChEBI" id="CHEBI:18420"/>
        <label>1</label>
    </ligand>
</feature>
<dbReference type="AlphaFoldDB" id="A0A8J3I1E6"/>
<dbReference type="RefSeq" id="WP_220193705.1">
    <property type="nucleotide sequence ID" value="NZ_BNJF01000001.1"/>
</dbReference>
<accession>A0A8J3I1E6</accession>
<feature type="binding site" evidence="1">
    <location>
        <position position="57"/>
    </location>
    <ligand>
        <name>Mg(2+)</name>
        <dbReference type="ChEBI" id="CHEBI:18420"/>
        <label>1</label>
    </ligand>
</feature>
<dbReference type="SUPFAM" id="SSF101478">
    <property type="entry name" value="ADP-ribosylglycohydrolase"/>
    <property type="match status" value="1"/>
</dbReference>
<dbReference type="PANTHER" id="PTHR16222">
    <property type="entry name" value="ADP-RIBOSYLGLYCOHYDROLASE"/>
    <property type="match status" value="1"/>
</dbReference>
<feature type="binding site" evidence="1">
    <location>
        <position position="299"/>
    </location>
    <ligand>
        <name>Mg(2+)</name>
        <dbReference type="ChEBI" id="CHEBI:18420"/>
        <label>1</label>
    </ligand>
</feature>
<feature type="binding site" evidence="1">
    <location>
        <position position="55"/>
    </location>
    <ligand>
        <name>Mg(2+)</name>
        <dbReference type="ChEBI" id="CHEBI:18420"/>
        <label>1</label>
    </ligand>
</feature>
<comment type="cofactor">
    <cofactor evidence="1">
        <name>Mg(2+)</name>
        <dbReference type="ChEBI" id="CHEBI:18420"/>
    </cofactor>
    <text evidence="1">Binds 2 magnesium ions per subunit.</text>
</comment>
<dbReference type="Pfam" id="PF03747">
    <property type="entry name" value="ADP_ribosyl_GH"/>
    <property type="match status" value="1"/>
</dbReference>
<name>A0A8J3I1E6_9CHLR</name>
<dbReference type="EMBL" id="BNJF01000001">
    <property type="protein sequence ID" value="GHO44298.1"/>
    <property type="molecule type" value="Genomic_DNA"/>
</dbReference>
<evidence type="ECO:0000256" key="1">
    <source>
        <dbReference type="PIRSR" id="PIRSR605502-1"/>
    </source>
</evidence>
<sequence>MAKKDIYKRASGCLFGLAFGDALGADTEFLDIDSIQKKYGTQGPDKLHGDPARVTDDTQMTLAVGDSLLAAERPYNADTLEEPLRSAFVAWNNSPDNNRAPGNTCLQACEGLARNLPWHNATVLSSKGCGANMRVAPVGLLHANQEDVTPEHRAAIAQFQAALTHGHPTALVASDLTAWCIADLAAGGKIDDITSRLRAYALSQRSLYHQAWLGPLWQLSTSGTPQEFIERGWEECLHVLGRIDAALQKPDRESDPCTQTGGGWIAEEAFATGLLCFLLYPDEPVKAIQRAATTSGDSDSIACLTGAFAGAYLGLDAWPQAWIERIEYREHLARLGAAWD</sequence>
<keyword evidence="1" id="KW-0460">Magnesium</keyword>
<proteinExistence type="predicted"/>
<dbReference type="InterPro" id="IPR005502">
    <property type="entry name" value="Ribosyl_crysJ1"/>
</dbReference>
<protein>
    <recommendedName>
        <fullName evidence="4">ADP-ribosylglycohydrolase</fullName>
    </recommendedName>
</protein>
<reference evidence="2" key="1">
    <citation type="submission" date="2020-10" db="EMBL/GenBank/DDBJ databases">
        <title>Taxonomic study of unclassified bacteria belonging to the class Ktedonobacteria.</title>
        <authorList>
            <person name="Yabe S."/>
            <person name="Wang C.M."/>
            <person name="Zheng Y."/>
            <person name="Sakai Y."/>
            <person name="Cavaletti L."/>
            <person name="Monciardini P."/>
            <person name="Donadio S."/>
        </authorList>
    </citation>
    <scope>NUCLEOTIDE SEQUENCE</scope>
    <source>
        <strain evidence="2">SOSP1-1</strain>
    </source>
</reference>
<feature type="binding site" evidence="1">
    <location>
        <position position="297"/>
    </location>
    <ligand>
        <name>Mg(2+)</name>
        <dbReference type="ChEBI" id="CHEBI:18420"/>
        <label>1</label>
    </ligand>
</feature>
<keyword evidence="1" id="KW-0479">Metal-binding</keyword>